<keyword evidence="3" id="KW-1185">Reference proteome</keyword>
<dbReference type="AlphaFoldDB" id="A0A3P5XP39"/>
<evidence type="ECO:0000256" key="1">
    <source>
        <dbReference type="SAM" id="SignalP"/>
    </source>
</evidence>
<dbReference type="RefSeq" id="WP_124070788.1">
    <property type="nucleotide sequence ID" value="NZ_CBCRXF010000001.1"/>
</dbReference>
<feature type="chain" id="PRO_5038354902" description="Lipoprotein" evidence="1">
    <location>
        <begin position="21"/>
        <end position="127"/>
    </location>
</feature>
<dbReference type="EMBL" id="UXAV01000042">
    <property type="protein sequence ID" value="VDC29581.1"/>
    <property type="molecule type" value="Genomic_DNA"/>
</dbReference>
<feature type="signal peptide" evidence="1">
    <location>
        <begin position="1"/>
        <end position="20"/>
    </location>
</feature>
<accession>A0A3P5XP39</accession>
<organism evidence="2 3">
    <name type="scientific">Filibacter tadaridae</name>
    <dbReference type="NCBI Taxonomy" id="2483811"/>
    <lineage>
        <taxon>Bacteria</taxon>
        <taxon>Bacillati</taxon>
        <taxon>Bacillota</taxon>
        <taxon>Bacilli</taxon>
        <taxon>Bacillales</taxon>
        <taxon>Caryophanaceae</taxon>
        <taxon>Filibacter</taxon>
    </lineage>
</organism>
<name>A0A3P5XP39_9BACL</name>
<dbReference type="OrthoDB" id="1928231at2"/>
<protein>
    <recommendedName>
        <fullName evidence="4">Lipoprotein</fullName>
    </recommendedName>
</protein>
<proteinExistence type="predicted"/>
<reference evidence="2 3" key="1">
    <citation type="submission" date="2018-11" db="EMBL/GenBank/DDBJ databases">
        <authorList>
            <person name="Criscuolo A."/>
        </authorList>
    </citation>
    <scope>NUCLEOTIDE SEQUENCE [LARGE SCALE GENOMIC DNA]</scope>
    <source>
        <strain evidence="2">ATB-66</strain>
    </source>
</reference>
<evidence type="ECO:0008006" key="4">
    <source>
        <dbReference type="Google" id="ProtNLM"/>
    </source>
</evidence>
<evidence type="ECO:0000313" key="3">
    <source>
        <dbReference type="Proteomes" id="UP000270468"/>
    </source>
</evidence>
<gene>
    <name evidence="2" type="ORF">FILTAD_02158</name>
</gene>
<dbReference type="PROSITE" id="PS51257">
    <property type="entry name" value="PROKAR_LIPOPROTEIN"/>
    <property type="match status" value="1"/>
</dbReference>
<evidence type="ECO:0000313" key="2">
    <source>
        <dbReference type="EMBL" id="VDC29581.1"/>
    </source>
</evidence>
<sequence>MRQILLLVTLVFLMSGCVDGNSYSFSGSGDNWDILYEVVVTNEVEQQTAGKIKYIGDNKAPETIDYKIEYNNKGQGSSGEESTLKYGAFKFKDVTCGNCEIIQKDDEIEVEIMWGGQTEKLILTTDI</sequence>
<dbReference type="Proteomes" id="UP000270468">
    <property type="component" value="Unassembled WGS sequence"/>
</dbReference>
<keyword evidence="1" id="KW-0732">Signal</keyword>